<dbReference type="InterPro" id="IPR015943">
    <property type="entry name" value="WD40/YVTN_repeat-like_dom_sf"/>
</dbReference>
<evidence type="ECO:0000256" key="4">
    <source>
        <dbReference type="SAM" id="Coils"/>
    </source>
</evidence>
<feature type="compositionally biased region" description="Polar residues" evidence="5">
    <location>
        <begin position="226"/>
        <end position="239"/>
    </location>
</feature>
<feature type="compositionally biased region" description="Low complexity" evidence="5">
    <location>
        <begin position="14"/>
        <end position="25"/>
    </location>
</feature>
<dbReference type="PANTHER" id="PTHR22847:SF637">
    <property type="entry name" value="WD REPEAT DOMAIN 5B"/>
    <property type="match status" value="1"/>
</dbReference>
<feature type="coiled-coil region" evidence="4">
    <location>
        <begin position="65"/>
        <end position="124"/>
    </location>
</feature>
<name>A0A2V3IKC9_9FLOR</name>
<evidence type="ECO:0000313" key="7">
    <source>
        <dbReference type="Proteomes" id="UP000247409"/>
    </source>
</evidence>
<protein>
    <submittedName>
        <fullName evidence="6">Protein tipD</fullName>
    </submittedName>
</protein>
<reference evidence="6 7" key="1">
    <citation type="journal article" date="2018" name="Mol. Biol. Evol.">
        <title>Analysis of the draft genome of the red seaweed Gracilariopsis chorda provides insights into genome size evolution in Rhodophyta.</title>
        <authorList>
            <person name="Lee J."/>
            <person name="Yang E.C."/>
            <person name="Graf L."/>
            <person name="Yang J.H."/>
            <person name="Qiu H."/>
            <person name="Zel Zion U."/>
            <person name="Chan C.X."/>
            <person name="Stephens T.G."/>
            <person name="Weber A.P.M."/>
            <person name="Boo G.H."/>
            <person name="Boo S.M."/>
            <person name="Kim K.M."/>
            <person name="Shin Y."/>
            <person name="Jung M."/>
            <person name="Lee S.J."/>
            <person name="Yim H.S."/>
            <person name="Lee J.H."/>
            <person name="Bhattacharya D."/>
            <person name="Yoon H.S."/>
        </authorList>
    </citation>
    <scope>NUCLEOTIDE SEQUENCE [LARGE SCALE GENOMIC DNA]</scope>
    <source>
        <strain evidence="6 7">SKKU-2015</strain>
        <tissue evidence="6">Whole body</tissue>
    </source>
</reference>
<organism evidence="6 7">
    <name type="scientific">Gracilariopsis chorda</name>
    <dbReference type="NCBI Taxonomy" id="448386"/>
    <lineage>
        <taxon>Eukaryota</taxon>
        <taxon>Rhodophyta</taxon>
        <taxon>Florideophyceae</taxon>
        <taxon>Rhodymeniophycidae</taxon>
        <taxon>Gracilariales</taxon>
        <taxon>Gracilariaceae</taxon>
        <taxon>Gracilariopsis</taxon>
    </lineage>
</organism>
<comment type="caution">
    <text evidence="6">The sequence shown here is derived from an EMBL/GenBank/DDBJ whole genome shotgun (WGS) entry which is preliminary data.</text>
</comment>
<dbReference type="PANTHER" id="PTHR22847">
    <property type="entry name" value="WD40 REPEAT PROTEIN"/>
    <property type="match status" value="1"/>
</dbReference>
<keyword evidence="1 3" id="KW-0853">WD repeat</keyword>
<dbReference type="PROSITE" id="PS50082">
    <property type="entry name" value="WD_REPEATS_2"/>
    <property type="match status" value="1"/>
</dbReference>
<dbReference type="SUPFAM" id="SSF50978">
    <property type="entry name" value="WD40 repeat-like"/>
    <property type="match status" value="1"/>
</dbReference>
<feature type="region of interest" description="Disordered" evidence="5">
    <location>
        <begin position="153"/>
        <end position="173"/>
    </location>
</feature>
<evidence type="ECO:0000256" key="5">
    <source>
        <dbReference type="SAM" id="MobiDB-lite"/>
    </source>
</evidence>
<feature type="compositionally biased region" description="Polar residues" evidence="5">
    <location>
        <begin position="26"/>
        <end position="38"/>
    </location>
</feature>
<evidence type="ECO:0000256" key="1">
    <source>
        <dbReference type="ARBA" id="ARBA00022574"/>
    </source>
</evidence>
<dbReference type="EMBL" id="NBIV01000158">
    <property type="protein sequence ID" value="PXF42554.1"/>
    <property type="molecule type" value="Genomic_DNA"/>
</dbReference>
<dbReference type="SMART" id="SM00320">
    <property type="entry name" value="WD40"/>
    <property type="match status" value="5"/>
</dbReference>
<dbReference type="InterPro" id="IPR036322">
    <property type="entry name" value="WD40_repeat_dom_sf"/>
</dbReference>
<proteinExistence type="predicted"/>
<dbReference type="STRING" id="448386.A0A2V3IKC9"/>
<keyword evidence="4" id="KW-0175">Coiled coil</keyword>
<sequence>MGEEVTTKAQSTRVSVVEPSPVSKPRNISIQPSSSQTVASKSRKPRRPSSAKNTVPPEEDPQSELNLLRREVRQLQAAVRDAAMQVAAQQDEIISLRDALSAAEAEAEEAISRETSMRAQLQAQRLHRQRIEGTMAAAETLVASLRDMISEQSSVQDPATLGDIPEAPAPSTQDDLDLLLSRISDGNNLQPSGLSQSQTTEPDEMAPLLDLNNTTPLSESDDDVTGDTTSPRSSANQVGRASDTARPASLQEVQTSSPRPGQPLLTEPSTLLQRRSMPVVPSDSVSGVPPPVVTSNLLFSAFGQPVNTTTGDAPIIHGSNMQDATSLPSEIASLAKGEDMVLRSAVPATPSLPTTVPSSAISAHSGEVYALASNVDGSWIASGGDDKTVHVYNSNGTLCGSISESSRSITALAFHPSIDQPNSDFSIIYAGSSDGSVRSLRKHPRRKGKWTLGSVLPVHTQAVRRMIFIGTSKSVLTCSTDRTIKLSEIENAKRPFAVTATSAVLDIGAFGTPGNGLIASGHKDGCVRLWSLKDDDACIGGSKLHTKGISSIACLDDGHSVVSLGRDNMIRVSDTRMTGVSAVREMDCLVETVSDWHRLAGNGRHVACGTGTQGDVGFWNVDSGKLVRRVKSHSPGLDTDVLGMVARKLRNPGSVVVPHWTSMGQFVCAHRMRQVSFWGFGR</sequence>
<keyword evidence="7" id="KW-1185">Reference proteome</keyword>
<evidence type="ECO:0000313" key="6">
    <source>
        <dbReference type="EMBL" id="PXF42554.1"/>
    </source>
</evidence>
<accession>A0A2V3IKC9</accession>
<dbReference type="GO" id="GO:1990234">
    <property type="term" value="C:transferase complex"/>
    <property type="evidence" value="ECO:0007669"/>
    <property type="project" value="UniProtKB-ARBA"/>
</dbReference>
<feature type="region of interest" description="Disordered" evidence="5">
    <location>
        <begin position="206"/>
        <end position="271"/>
    </location>
</feature>
<dbReference type="AlphaFoldDB" id="A0A2V3IKC9"/>
<dbReference type="Proteomes" id="UP000247409">
    <property type="component" value="Unassembled WGS sequence"/>
</dbReference>
<evidence type="ECO:0000256" key="2">
    <source>
        <dbReference type="ARBA" id="ARBA00022737"/>
    </source>
</evidence>
<dbReference type="PROSITE" id="PS50294">
    <property type="entry name" value="WD_REPEATS_REGION"/>
    <property type="match status" value="1"/>
</dbReference>
<feature type="region of interest" description="Disordered" evidence="5">
    <location>
        <begin position="1"/>
        <end position="63"/>
    </location>
</feature>
<dbReference type="OrthoDB" id="538223at2759"/>
<dbReference type="InterPro" id="IPR001680">
    <property type="entry name" value="WD40_rpt"/>
</dbReference>
<dbReference type="Pfam" id="PF00400">
    <property type="entry name" value="WD40"/>
    <property type="match status" value="2"/>
</dbReference>
<feature type="repeat" description="WD" evidence="3">
    <location>
        <begin position="361"/>
        <end position="393"/>
    </location>
</feature>
<gene>
    <name evidence="6" type="ORF">BWQ96_07716</name>
</gene>
<evidence type="ECO:0000256" key="3">
    <source>
        <dbReference type="PROSITE-ProRule" id="PRU00221"/>
    </source>
</evidence>
<dbReference type="Gene3D" id="2.130.10.10">
    <property type="entry name" value="YVTN repeat-like/Quinoprotein amine dehydrogenase"/>
    <property type="match status" value="2"/>
</dbReference>
<keyword evidence="2" id="KW-0677">Repeat</keyword>